<dbReference type="PANTHER" id="PTHR12126">
    <property type="entry name" value="NADH-UBIQUINONE OXIDOREDUCTASE 39 KDA SUBUNIT-RELATED"/>
    <property type="match status" value="1"/>
</dbReference>
<protein>
    <submittedName>
        <fullName evidence="2">LysR family transcriptional regulator</fullName>
    </submittedName>
</protein>
<dbReference type="InterPro" id="IPR051207">
    <property type="entry name" value="ComplexI_NDUFA9_subunit"/>
</dbReference>
<feature type="domain" description="NAD(P)-binding" evidence="1">
    <location>
        <begin position="12"/>
        <end position="175"/>
    </location>
</feature>
<dbReference type="Pfam" id="PF13460">
    <property type="entry name" value="NAD_binding_10"/>
    <property type="match status" value="1"/>
</dbReference>
<sequence length="252" mass="25329">MNVPALTIVVIGGTGLIGSKVVAKLGALGHRAVAASPSSGVDTISGAGVAAALAGADVVVDVTNSPSFADDDVLAFFTTSTATLLAAEREQGVGHHVALSVVGAAGVPDSGYMRAKVAQEKLIADSGIPHTIVRATQFYEFVEAIAGSATDGEVVRLPHAAMQPIAAEDVATGVTRAAVGAPVDGAVEIAGPEKIAMDDFVRTGLAAKGDTRRVVTDARAPYFGAVIEDHSIVPAGAAVTVFDTTFAQWLSA</sequence>
<dbReference type="EMBL" id="MVHJ01000018">
    <property type="protein sequence ID" value="ORA03323.1"/>
    <property type="molecule type" value="Genomic_DNA"/>
</dbReference>
<dbReference type="Gene3D" id="3.40.50.720">
    <property type="entry name" value="NAD(P)-binding Rossmann-like Domain"/>
    <property type="match status" value="1"/>
</dbReference>
<dbReference type="InterPro" id="IPR016040">
    <property type="entry name" value="NAD(P)-bd_dom"/>
</dbReference>
<dbReference type="STRING" id="564198.BST17_19670"/>
<reference evidence="2 3" key="1">
    <citation type="submission" date="2017-02" db="EMBL/GenBank/DDBJ databases">
        <title>The new phylogeny of genus Mycobacterium.</title>
        <authorList>
            <person name="Tortoli E."/>
            <person name="Trovato A."/>
            <person name="Cirillo D.M."/>
        </authorList>
    </citation>
    <scope>NUCLEOTIDE SEQUENCE [LARGE SCALE GENOMIC DNA]</scope>
    <source>
        <strain evidence="2 3">DSM 45578</strain>
    </source>
</reference>
<dbReference type="OrthoDB" id="9771302at2"/>
<dbReference type="RefSeq" id="WP_083060577.1">
    <property type="nucleotide sequence ID" value="NZ_JACKVM010000008.1"/>
</dbReference>
<dbReference type="Proteomes" id="UP000192366">
    <property type="component" value="Unassembled WGS sequence"/>
</dbReference>
<gene>
    <name evidence="2" type="ORF">BST17_19670</name>
</gene>
<keyword evidence="3" id="KW-1185">Reference proteome</keyword>
<dbReference type="InterPro" id="IPR036291">
    <property type="entry name" value="NAD(P)-bd_dom_sf"/>
</dbReference>
<proteinExistence type="predicted"/>
<accession>A0A1W9YTF7</accession>
<comment type="caution">
    <text evidence="2">The sequence shown here is derived from an EMBL/GenBank/DDBJ whole genome shotgun (WGS) entry which is preliminary data.</text>
</comment>
<organism evidence="2 3">
    <name type="scientific">Mycolicibacterium bacteremicum</name>
    <name type="common">Mycobacterium bacteremicum</name>
    <dbReference type="NCBI Taxonomy" id="564198"/>
    <lineage>
        <taxon>Bacteria</taxon>
        <taxon>Bacillati</taxon>
        <taxon>Actinomycetota</taxon>
        <taxon>Actinomycetes</taxon>
        <taxon>Mycobacteriales</taxon>
        <taxon>Mycobacteriaceae</taxon>
        <taxon>Mycolicibacterium</taxon>
    </lineage>
</organism>
<evidence type="ECO:0000259" key="1">
    <source>
        <dbReference type="Pfam" id="PF13460"/>
    </source>
</evidence>
<dbReference type="SUPFAM" id="SSF51735">
    <property type="entry name" value="NAD(P)-binding Rossmann-fold domains"/>
    <property type="match status" value="1"/>
</dbReference>
<dbReference type="PANTHER" id="PTHR12126:SF11">
    <property type="entry name" value="NADH DEHYDROGENASE [UBIQUINONE] 1 ALPHA SUBCOMPLEX SUBUNIT 9, MITOCHONDRIAL"/>
    <property type="match status" value="1"/>
</dbReference>
<dbReference type="GO" id="GO:0044877">
    <property type="term" value="F:protein-containing complex binding"/>
    <property type="evidence" value="ECO:0007669"/>
    <property type="project" value="TreeGrafter"/>
</dbReference>
<evidence type="ECO:0000313" key="2">
    <source>
        <dbReference type="EMBL" id="ORA03323.1"/>
    </source>
</evidence>
<name>A0A1W9YTF7_MYCBA</name>
<dbReference type="AlphaFoldDB" id="A0A1W9YTF7"/>
<evidence type="ECO:0000313" key="3">
    <source>
        <dbReference type="Proteomes" id="UP000192366"/>
    </source>
</evidence>